<dbReference type="AlphaFoldDB" id="A0A1A5Y9M7"/>
<dbReference type="EMBL" id="LYPA01000080">
    <property type="protein sequence ID" value="OBR62324.1"/>
    <property type="molecule type" value="Genomic_DNA"/>
</dbReference>
<dbReference type="InterPro" id="IPR029063">
    <property type="entry name" value="SAM-dependent_MTases_sf"/>
</dbReference>
<keyword evidence="3 5" id="KW-0808">Transferase</keyword>
<protein>
    <submittedName>
        <fullName evidence="5">SAM-dependent methyltransferase</fullName>
    </submittedName>
</protein>
<dbReference type="OrthoDB" id="9797252at2"/>
<sequence>MLNDIRQSNVQRFQGFGQLYDQNRPAAPTEVVSILTSYLGERPRSVLDVGCGTGLSSWIWADKADHVIGVEPSDDMRAVALSKWAAAGSPEHLRFVPGFSHALDMKDDSMDIITCSQSFHWMEPKSTLKEFARVLRPGGVFAAYDCDWPPVLDWRLEQAYLALIAEADETAERLARLEGQEPARKWGKEHHLENIRMSGHFRYVNEVVFHNREFFDAVRYVNLALSQGGLQTALKLGADALPQAAESFRLLAREIFGGKSRSVLFSYRMRLGIL</sequence>
<evidence type="ECO:0000256" key="1">
    <source>
        <dbReference type="ARBA" id="ARBA00008361"/>
    </source>
</evidence>
<gene>
    <name evidence="5" type="ORF">A7K91_01510</name>
</gene>
<dbReference type="STRING" id="1844972.A7K91_01510"/>
<evidence type="ECO:0000313" key="6">
    <source>
        <dbReference type="Proteomes" id="UP000092024"/>
    </source>
</evidence>
<dbReference type="Proteomes" id="UP000092024">
    <property type="component" value="Unassembled WGS sequence"/>
</dbReference>
<dbReference type="InterPro" id="IPR013216">
    <property type="entry name" value="Methyltransf_11"/>
</dbReference>
<dbReference type="PANTHER" id="PTHR44942">
    <property type="entry name" value="METHYLTRANSF_11 DOMAIN-CONTAINING PROTEIN"/>
    <property type="match status" value="1"/>
</dbReference>
<proteinExistence type="inferred from homology"/>
<dbReference type="Gene3D" id="3.40.50.150">
    <property type="entry name" value="Vaccinia Virus protein VP39"/>
    <property type="match status" value="1"/>
</dbReference>
<dbReference type="GO" id="GO:0008757">
    <property type="term" value="F:S-adenosylmethionine-dependent methyltransferase activity"/>
    <property type="evidence" value="ECO:0007669"/>
    <property type="project" value="InterPro"/>
</dbReference>
<organism evidence="5 6">
    <name type="scientific">Paenibacillus oryzae</name>
    <dbReference type="NCBI Taxonomy" id="1844972"/>
    <lineage>
        <taxon>Bacteria</taxon>
        <taxon>Bacillati</taxon>
        <taxon>Bacillota</taxon>
        <taxon>Bacilli</taxon>
        <taxon>Bacillales</taxon>
        <taxon>Paenibacillaceae</taxon>
        <taxon>Paenibacillus</taxon>
    </lineage>
</organism>
<reference evidence="5 6" key="1">
    <citation type="submission" date="2016-05" db="EMBL/GenBank/DDBJ databases">
        <title>Paenibacillus oryzae. sp. nov., isolated from the rice root.</title>
        <authorList>
            <person name="Zhang J."/>
            <person name="Zhang X."/>
        </authorList>
    </citation>
    <scope>NUCLEOTIDE SEQUENCE [LARGE SCALE GENOMIC DNA]</scope>
    <source>
        <strain evidence="5 6">1DrF-4</strain>
    </source>
</reference>
<feature type="domain" description="Methyltransferase type 11" evidence="4">
    <location>
        <begin position="47"/>
        <end position="142"/>
    </location>
</feature>
<evidence type="ECO:0000313" key="5">
    <source>
        <dbReference type="EMBL" id="OBR62324.1"/>
    </source>
</evidence>
<keyword evidence="6" id="KW-1185">Reference proteome</keyword>
<accession>A0A1A5Y9M7</accession>
<dbReference type="Pfam" id="PF08241">
    <property type="entry name" value="Methyltransf_11"/>
    <property type="match status" value="1"/>
</dbReference>
<comment type="similarity">
    <text evidence="1">Belongs to the methyltransferase superfamily.</text>
</comment>
<evidence type="ECO:0000256" key="2">
    <source>
        <dbReference type="ARBA" id="ARBA00022603"/>
    </source>
</evidence>
<name>A0A1A5Y9M7_9BACL</name>
<dbReference type="GO" id="GO:0032259">
    <property type="term" value="P:methylation"/>
    <property type="evidence" value="ECO:0007669"/>
    <property type="project" value="UniProtKB-KW"/>
</dbReference>
<keyword evidence="2 5" id="KW-0489">Methyltransferase</keyword>
<comment type="caution">
    <text evidence="5">The sequence shown here is derived from an EMBL/GenBank/DDBJ whole genome shotgun (WGS) entry which is preliminary data.</text>
</comment>
<dbReference type="CDD" id="cd02440">
    <property type="entry name" value="AdoMet_MTases"/>
    <property type="match status" value="1"/>
</dbReference>
<evidence type="ECO:0000256" key="3">
    <source>
        <dbReference type="ARBA" id="ARBA00022679"/>
    </source>
</evidence>
<dbReference type="PANTHER" id="PTHR44942:SF4">
    <property type="entry name" value="METHYLTRANSFERASE TYPE 11 DOMAIN-CONTAINING PROTEIN"/>
    <property type="match status" value="1"/>
</dbReference>
<dbReference type="SUPFAM" id="SSF53335">
    <property type="entry name" value="S-adenosyl-L-methionine-dependent methyltransferases"/>
    <property type="match status" value="1"/>
</dbReference>
<dbReference type="InterPro" id="IPR051052">
    <property type="entry name" value="Diverse_substrate_MTase"/>
</dbReference>
<evidence type="ECO:0000259" key="4">
    <source>
        <dbReference type="Pfam" id="PF08241"/>
    </source>
</evidence>
<dbReference type="RefSeq" id="WP_068687184.1">
    <property type="nucleotide sequence ID" value="NZ_LYPA01000080.1"/>
</dbReference>